<dbReference type="PROSITE" id="PS50089">
    <property type="entry name" value="ZF_RING_2"/>
    <property type="match status" value="1"/>
</dbReference>
<dbReference type="InterPro" id="IPR003034">
    <property type="entry name" value="SAP_dom"/>
</dbReference>
<keyword evidence="15 18" id="KW-0539">Nucleus</keyword>
<dbReference type="GO" id="GO:0006281">
    <property type="term" value="P:DNA repair"/>
    <property type="evidence" value="ECO:0007669"/>
    <property type="project" value="UniProtKB-KW"/>
</dbReference>
<dbReference type="GO" id="GO:0006301">
    <property type="term" value="P:DNA damage tolerance"/>
    <property type="evidence" value="ECO:0007669"/>
    <property type="project" value="InterPro"/>
</dbReference>
<evidence type="ECO:0000313" key="23">
    <source>
        <dbReference type="EMBL" id="KAK3353662.1"/>
    </source>
</evidence>
<dbReference type="InterPro" id="IPR006642">
    <property type="entry name" value="Rad18_UBZ4"/>
</dbReference>
<feature type="domain" description="RING-type" evidence="20">
    <location>
        <begin position="33"/>
        <end position="71"/>
    </location>
</feature>
<evidence type="ECO:0000256" key="2">
    <source>
        <dbReference type="ARBA" id="ARBA00004123"/>
    </source>
</evidence>
<accession>A0AAJ0MEM9</accession>
<evidence type="ECO:0000256" key="19">
    <source>
        <dbReference type="SAM" id="MobiDB-lite"/>
    </source>
</evidence>
<evidence type="ECO:0000256" key="16">
    <source>
        <dbReference type="PROSITE-ProRule" id="PRU00175"/>
    </source>
</evidence>
<comment type="pathway">
    <text evidence="3 18">Protein modification; protein ubiquitination.</text>
</comment>
<comment type="subcellular location">
    <subcellularLocation>
        <location evidence="2 18">Nucleus</location>
    </subcellularLocation>
</comment>
<evidence type="ECO:0000313" key="24">
    <source>
        <dbReference type="Proteomes" id="UP001275084"/>
    </source>
</evidence>
<feature type="domain" description="SAP" evidence="21">
    <location>
        <begin position="243"/>
        <end position="277"/>
    </location>
</feature>
<comment type="catalytic activity">
    <reaction evidence="1 18">
        <text>S-ubiquitinyl-[E2 ubiquitin-conjugating enzyme]-L-cysteine + [acceptor protein]-L-lysine = [E2 ubiquitin-conjugating enzyme]-L-cysteine + N(6)-ubiquitinyl-[acceptor protein]-L-lysine.</text>
        <dbReference type="EC" id="2.3.2.27"/>
    </reaction>
</comment>
<feature type="region of interest" description="Disordered" evidence="19">
    <location>
        <begin position="193"/>
        <end position="237"/>
    </location>
</feature>
<dbReference type="PANTHER" id="PTHR14134">
    <property type="entry name" value="E3 UBIQUITIN-PROTEIN LIGASE RAD18"/>
    <property type="match status" value="1"/>
</dbReference>
<feature type="compositionally biased region" description="Basic and acidic residues" evidence="19">
    <location>
        <begin position="353"/>
        <end position="376"/>
    </location>
</feature>
<dbReference type="GO" id="GO:0008270">
    <property type="term" value="F:zinc ion binding"/>
    <property type="evidence" value="ECO:0007669"/>
    <property type="project" value="UniProtKB-KW"/>
</dbReference>
<evidence type="ECO:0000256" key="8">
    <source>
        <dbReference type="ARBA" id="ARBA00022723"/>
    </source>
</evidence>
<feature type="region of interest" description="Disordered" evidence="19">
    <location>
        <begin position="351"/>
        <end position="411"/>
    </location>
</feature>
<feature type="compositionally biased region" description="Basic residues" evidence="19">
    <location>
        <begin position="129"/>
        <end position="142"/>
    </location>
</feature>
<dbReference type="GO" id="GO:0061630">
    <property type="term" value="F:ubiquitin protein ligase activity"/>
    <property type="evidence" value="ECO:0007669"/>
    <property type="project" value="UniProtKB-UniRule"/>
</dbReference>
<dbReference type="PROSITE" id="PS51908">
    <property type="entry name" value="ZF_UBZ4"/>
    <property type="match status" value="1"/>
</dbReference>
<evidence type="ECO:0000256" key="4">
    <source>
        <dbReference type="ARBA" id="ARBA00009506"/>
    </source>
</evidence>
<dbReference type="GO" id="GO:0005634">
    <property type="term" value="C:nucleus"/>
    <property type="evidence" value="ECO:0007669"/>
    <property type="project" value="UniProtKB-SubCell"/>
</dbReference>
<dbReference type="InterPro" id="IPR013083">
    <property type="entry name" value="Znf_RING/FYVE/PHD"/>
</dbReference>
<keyword evidence="10 16" id="KW-0863">Zinc-finger</keyword>
<keyword evidence="24" id="KW-1185">Reference proteome</keyword>
<dbReference type="InterPro" id="IPR004580">
    <property type="entry name" value="Rad18_fungi"/>
</dbReference>
<dbReference type="NCBIfam" id="TIGR00599">
    <property type="entry name" value="rad18"/>
    <property type="match status" value="1"/>
</dbReference>
<reference evidence="23" key="1">
    <citation type="journal article" date="2023" name="Mol. Phylogenet. Evol.">
        <title>Genome-scale phylogeny and comparative genomics of the fungal order Sordariales.</title>
        <authorList>
            <person name="Hensen N."/>
            <person name="Bonometti L."/>
            <person name="Westerberg I."/>
            <person name="Brannstrom I.O."/>
            <person name="Guillou S."/>
            <person name="Cros-Aarteil S."/>
            <person name="Calhoun S."/>
            <person name="Haridas S."/>
            <person name="Kuo A."/>
            <person name="Mondo S."/>
            <person name="Pangilinan J."/>
            <person name="Riley R."/>
            <person name="LaButti K."/>
            <person name="Andreopoulos B."/>
            <person name="Lipzen A."/>
            <person name="Chen C."/>
            <person name="Yan M."/>
            <person name="Daum C."/>
            <person name="Ng V."/>
            <person name="Clum A."/>
            <person name="Steindorff A."/>
            <person name="Ohm R.A."/>
            <person name="Martin F."/>
            <person name="Silar P."/>
            <person name="Natvig D.O."/>
            <person name="Lalanne C."/>
            <person name="Gautier V."/>
            <person name="Ament-Velasquez S.L."/>
            <person name="Kruys A."/>
            <person name="Hutchinson M.I."/>
            <person name="Powell A.J."/>
            <person name="Barry K."/>
            <person name="Miller A.N."/>
            <person name="Grigoriev I.V."/>
            <person name="Debuchy R."/>
            <person name="Gladieux P."/>
            <person name="Hiltunen Thoren M."/>
            <person name="Johannesson H."/>
        </authorList>
    </citation>
    <scope>NUCLEOTIDE SEQUENCE</scope>
    <source>
        <strain evidence="23">CBS 955.72</strain>
    </source>
</reference>
<evidence type="ECO:0000256" key="15">
    <source>
        <dbReference type="ARBA" id="ARBA00023242"/>
    </source>
</evidence>
<evidence type="ECO:0000256" key="6">
    <source>
        <dbReference type="ARBA" id="ARBA00015551"/>
    </source>
</evidence>
<reference evidence="23" key="2">
    <citation type="submission" date="2023-06" db="EMBL/GenBank/DDBJ databases">
        <authorList>
            <consortium name="Lawrence Berkeley National Laboratory"/>
            <person name="Haridas S."/>
            <person name="Hensen N."/>
            <person name="Bonometti L."/>
            <person name="Westerberg I."/>
            <person name="Brannstrom I.O."/>
            <person name="Guillou S."/>
            <person name="Cros-Aarteil S."/>
            <person name="Calhoun S."/>
            <person name="Kuo A."/>
            <person name="Mondo S."/>
            <person name="Pangilinan J."/>
            <person name="Riley R."/>
            <person name="Labutti K."/>
            <person name="Andreopoulos B."/>
            <person name="Lipzen A."/>
            <person name="Chen C."/>
            <person name="Yanf M."/>
            <person name="Daum C."/>
            <person name="Ng V."/>
            <person name="Clum A."/>
            <person name="Steindorff A."/>
            <person name="Ohm R."/>
            <person name="Martin F."/>
            <person name="Silar P."/>
            <person name="Natvig D."/>
            <person name="Lalanne C."/>
            <person name="Gautier V."/>
            <person name="Ament-Velasquez S.L."/>
            <person name="Kruys A."/>
            <person name="Hutchinson M.I."/>
            <person name="Powell A.J."/>
            <person name="Barry K."/>
            <person name="Miller A.N."/>
            <person name="Grigoriev I.V."/>
            <person name="Debuchy R."/>
            <person name="Gladieux P."/>
            <person name="Thoren M.H."/>
            <person name="Johannesson H."/>
        </authorList>
    </citation>
    <scope>NUCLEOTIDE SEQUENCE</scope>
    <source>
        <strain evidence="23">CBS 955.72</strain>
    </source>
</reference>
<keyword evidence="14 17" id="KW-0234">DNA repair</keyword>
<keyword evidence="9 17" id="KW-0227">DNA damage</keyword>
<evidence type="ECO:0000256" key="18">
    <source>
        <dbReference type="RuleBase" id="RU368093"/>
    </source>
</evidence>
<evidence type="ECO:0000256" key="1">
    <source>
        <dbReference type="ARBA" id="ARBA00000900"/>
    </source>
</evidence>
<keyword evidence="11 18" id="KW-0833">Ubl conjugation pathway</keyword>
<evidence type="ECO:0000256" key="3">
    <source>
        <dbReference type="ARBA" id="ARBA00004906"/>
    </source>
</evidence>
<feature type="region of interest" description="Disordered" evidence="19">
    <location>
        <begin position="106"/>
        <end position="148"/>
    </location>
</feature>
<dbReference type="PROSITE" id="PS50800">
    <property type="entry name" value="SAP"/>
    <property type="match status" value="1"/>
</dbReference>
<keyword evidence="12 18" id="KW-0862">Zinc</keyword>
<dbReference type="Proteomes" id="UP001275084">
    <property type="component" value="Unassembled WGS sequence"/>
</dbReference>
<evidence type="ECO:0000256" key="13">
    <source>
        <dbReference type="ARBA" id="ARBA00023125"/>
    </source>
</evidence>
<name>A0AAJ0MEM9_9PEZI</name>
<dbReference type="GO" id="GO:0006513">
    <property type="term" value="P:protein monoubiquitination"/>
    <property type="evidence" value="ECO:0007669"/>
    <property type="project" value="InterPro"/>
</dbReference>
<evidence type="ECO:0000256" key="17">
    <source>
        <dbReference type="PROSITE-ProRule" id="PRU01256"/>
    </source>
</evidence>
<sequence length="411" mass="46143">MEPRNEELDVPNLTDWLNTPLAGLMPVEQAFRCHVCKDFYNSPMLTLCNHTFCSICIRRYLSTDPTCPLCRAKVEEVKLQGNWALREAVDAFVKVRDTLLQVARKPVAAPSSPKRKAADYDEIHGGRHESKRPRMSTRSRKAKGAEATAAIMREEYDAIESDDSTYLEPDDGLVACPICQKRMKVNQVDPHLEASCVGPPEQQNSSTSRSRSNPNNNSKPPRSALHSSPQNTRPPERLPAMAYSMIKDGPLRKKMAELGLSTAGSRPMLERRHQEWVIIWNANCDSAKPKKRSELLHDLDVWERTMGTRAPTASRAAIVGAQIKDKNFDREGWATTNRDSFQDLIANARRTRNQVEKQNREANEEDQQKKSQEKMHAQPLEVMDLTGPSSSPVPSGDAEDANRGNSAFLSQ</sequence>
<comment type="caution">
    <text evidence="23">The sequence shown here is derived from an EMBL/GenBank/DDBJ whole genome shotgun (WGS) entry which is preliminary data.</text>
</comment>
<dbReference type="GO" id="GO:0003697">
    <property type="term" value="F:single-stranded DNA binding"/>
    <property type="evidence" value="ECO:0007669"/>
    <property type="project" value="UniProtKB-UniRule"/>
</dbReference>
<dbReference type="PROSITE" id="PS00518">
    <property type="entry name" value="ZF_RING_1"/>
    <property type="match status" value="1"/>
</dbReference>
<dbReference type="FunFam" id="3.30.40.10:FF:000172">
    <property type="entry name" value="E3 ubiquitin-protein ligase RAD18"/>
    <property type="match status" value="1"/>
</dbReference>
<protein>
    <recommendedName>
        <fullName evidence="6 18">Postreplication repair E3 ubiquitin-protein ligase RAD18</fullName>
        <ecNumber evidence="5 18">2.3.2.27</ecNumber>
    </recommendedName>
    <alternativeName>
        <fullName evidence="18">RING-type E3 ubiquitin transferase RAD18</fullName>
    </alternativeName>
</protein>
<evidence type="ECO:0000256" key="14">
    <source>
        <dbReference type="ARBA" id="ARBA00023204"/>
    </source>
</evidence>
<evidence type="ECO:0000256" key="10">
    <source>
        <dbReference type="ARBA" id="ARBA00022771"/>
    </source>
</evidence>
<keyword evidence="13 18" id="KW-0238">DNA-binding</keyword>
<dbReference type="GO" id="GO:0097505">
    <property type="term" value="C:Rad6-Rad18 complex"/>
    <property type="evidence" value="ECO:0007669"/>
    <property type="project" value="TreeGrafter"/>
</dbReference>
<feature type="compositionally biased region" description="Low complexity" evidence="19">
    <location>
        <begin position="204"/>
        <end position="223"/>
    </location>
</feature>
<gene>
    <name evidence="23" type="ORF">B0T25DRAFT_591135</name>
</gene>
<evidence type="ECO:0000259" key="21">
    <source>
        <dbReference type="PROSITE" id="PS50800"/>
    </source>
</evidence>
<proteinExistence type="inferred from homology"/>
<comment type="function">
    <text evidence="18">E3 RING-finger protein, member of the UBC2/RAD6 epistasis group. Associates to the E2 ubiquitin conjugating enzyme UBC2/RAD6 to form the UBC2-RAD18 ubiquitin ligase complex involved in postreplicative repair (PRR) of damaged DNA.</text>
</comment>
<dbReference type="PANTHER" id="PTHR14134:SF2">
    <property type="entry name" value="E3 UBIQUITIN-PROTEIN LIGASE RAD18"/>
    <property type="match status" value="1"/>
</dbReference>
<feature type="compositionally biased region" description="Basic and acidic residues" evidence="19">
    <location>
        <begin position="116"/>
        <end position="128"/>
    </location>
</feature>
<keyword evidence="8 18" id="KW-0479">Metal-binding</keyword>
<evidence type="ECO:0000259" key="20">
    <source>
        <dbReference type="PROSITE" id="PS50089"/>
    </source>
</evidence>
<evidence type="ECO:0000256" key="12">
    <source>
        <dbReference type="ARBA" id="ARBA00022833"/>
    </source>
</evidence>
<dbReference type="SMART" id="SM00734">
    <property type="entry name" value="ZnF_Rad18"/>
    <property type="match status" value="1"/>
</dbReference>
<evidence type="ECO:0000259" key="22">
    <source>
        <dbReference type="PROSITE" id="PS51908"/>
    </source>
</evidence>
<dbReference type="SUPFAM" id="SSF57850">
    <property type="entry name" value="RING/U-box"/>
    <property type="match status" value="1"/>
</dbReference>
<dbReference type="AlphaFoldDB" id="A0AAJ0MEM9"/>
<comment type="similarity">
    <text evidence="4 18">Belongs to the RAD18 family.</text>
</comment>
<evidence type="ECO:0000256" key="9">
    <source>
        <dbReference type="ARBA" id="ARBA00022763"/>
    </source>
</evidence>
<dbReference type="Gene3D" id="3.30.40.10">
    <property type="entry name" value="Zinc/RING finger domain, C3HC4 (zinc finger)"/>
    <property type="match status" value="1"/>
</dbReference>
<keyword evidence="7 18" id="KW-0808">Transferase</keyword>
<organism evidence="23 24">
    <name type="scientific">Lasiosphaeria hispida</name>
    <dbReference type="NCBI Taxonomy" id="260671"/>
    <lineage>
        <taxon>Eukaryota</taxon>
        <taxon>Fungi</taxon>
        <taxon>Dikarya</taxon>
        <taxon>Ascomycota</taxon>
        <taxon>Pezizomycotina</taxon>
        <taxon>Sordariomycetes</taxon>
        <taxon>Sordariomycetidae</taxon>
        <taxon>Sordariales</taxon>
        <taxon>Lasiosphaeriaceae</taxon>
        <taxon>Lasiosphaeria</taxon>
    </lineage>
</organism>
<dbReference type="InterPro" id="IPR001841">
    <property type="entry name" value="Znf_RING"/>
</dbReference>
<feature type="domain" description="UBZ4-type" evidence="22">
    <location>
        <begin position="173"/>
        <end position="201"/>
    </location>
</feature>
<dbReference type="Pfam" id="PF13923">
    <property type="entry name" value="zf-C3HC4_2"/>
    <property type="match status" value="1"/>
</dbReference>
<dbReference type="EC" id="2.3.2.27" evidence="5 18"/>
<evidence type="ECO:0000256" key="5">
    <source>
        <dbReference type="ARBA" id="ARBA00012483"/>
    </source>
</evidence>
<comment type="subunit">
    <text evidence="18">Interacts with E2 UBC2, forming a complex with ubiquitin ligase activity.</text>
</comment>
<evidence type="ECO:0000256" key="11">
    <source>
        <dbReference type="ARBA" id="ARBA00022786"/>
    </source>
</evidence>
<dbReference type="InterPro" id="IPR039577">
    <property type="entry name" value="Rad18"/>
</dbReference>
<dbReference type="EMBL" id="JAUIQD010000004">
    <property type="protein sequence ID" value="KAK3353662.1"/>
    <property type="molecule type" value="Genomic_DNA"/>
</dbReference>
<evidence type="ECO:0000256" key="7">
    <source>
        <dbReference type="ARBA" id="ARBA00022679"/>
    </source>
</evidence>
<dbReference type="SMART" id="SM00184">
    <property type="entry name" value="RING"/>
    <property type="match status" value="1"/>
</dbReference>
<dbReference type="InterPro" id="IPR017907">
    <property type="entry name" value="Znf_RING_CS"/>
</dbReference>